<sequence>MEDFRISKIENLVISALSQLVEESKADGFRFLERLFNDYKDGTNTISEQGESLYGVYNENKSLIAVAGLNDDHLIIQVKKRNHAKKPENL</sequence>
<organism evidence="1 2">
    <name type="scientific">Psychrobacillus mangrovi</name>
    <dbReference type="NCBI Taxonomy" id="3117745"/>
    <lineage>
        <taxon>Bacteria</taxon>
        <taxon>Bacillati</taxon>
        <taxon>Bacillota</taxon>
        <taxon>Bacilli</taxon>
        <taxon>Bacillales</taxon>
        <taxon>Bacillaceae</taxon>
        <taxon>Psychrobacillus</taxon>
    </lineage>
</organism>
<reference evidence="1 2" key="1">
    <citation type="submission" date="2024-01" db="EMBL/GenBank/DDBJ databases">
        <title>Seven novel Bacillus-like species.</title>
        <authorList>
            <person name="Liu G."/>
        </authorList>
    </citation>
    <scope>NUCLEOTIDE SEQUENCE [LARGE SCALE GENOMIC DNA]</scope>
    <source>
        <strain evidence="1 2">FJAT-51614</strain>
    </source>
</reference>
<dbReference type="EMBL" id="JBAWSY010000007">
    <property type="protein sequence ID" value="MEI4770171.1"/>
    <property type="molecule type" value="Genomic_DNA"/>
</dbReference>
<proteinExistence type="predicted"/>
<dbReference type="Proteomes" id="UP001364890">
    <property type="component" value="Unassembled WGS sequence"/>
</dbReference>
<dbReference type="RefSeq" id="WP_336497731.1">
    <property type="nucleotide sequence ID" value="NZ_JBAWSY010000007.1"/>
</dbReference>
<gene>
    <name evidence="1" type="ORF">WAX74_11045</name>
</gene>
<keyword evidence="2" id="KW-1185">Reference proteome</keyword>
<name>A0ABU8F812_9BACI</name>
<dbReference type="Gene3D" id="3.40.630.30">
    <property type="match status" value="1"/>
</dbReference>
<protein>
    <submittedName>
        <fullName evidence="1">Uncharacterized protein</fullName>
    </submittedName>
</protein>
<evidence type="ECO:0000313" key="1">
    <source>
        <dbReference type="EMBL" id="MEI4770171.1"/>
    </source>
</evidence>
<comment type="caution">
    <text evidence="1">The sequence shown here is derived from an EMBL/GenBank/DDBJ whole genome shotgun (WGS) entry which is preliminary data.</text>
</comment>
<accession>A0ABU8F812</accession>
<evidence type="ECO:0000313" key="2">
    <source>
        <dbReference type="Proteomes" id="UP001364890"/>
    </source>
</evidence>